<dbReference type="EMBL" id="GBRH01214129">
    <property type="protein sequence ID" value="JAD83766.1"/>
    <property type="molecule type" value="Transcribed_RNA"/>
</dbReference>
<dbReference type="AlphaFoldDB" id="A0A0A9D7G3"/>
<accession>A0A0A9D7G3</accession>
<name>A0A0A9D7G3_ARUDO</name>
<reference evidence="1" key="2">
    <citation type="journal article" date="2015" name="Data Brief">
        <title>Shoot transcriptome of the giant reed, Arundo donax.</title>
        <authorList>
            <person name="Barrero R.A."/>
            <person name="Guerrero F.D."/>
            <person name="Moolhuijzen P."/>
            <person name="Goolsby J.A."/>
            <person name="Tidwell J."/>
            <person name="Bellgard S.E."/>
            <person name="Bellgard M.I."/>
        </authorList>
    </citation>
    <scope>NUCLEOTIDE SEQUENCE</scope>
    <source>
        <tissue evidence="1">Shoot tissue taken approximately 20 cm above the soil surface</tissue>
    </source>
</reference>
<protein>
    <submittedName>
        <fullName evidence="1">Uncharacterized protein</fullName>
    </submittedName>
</protein>
<proteinExistence type="predicted"/>
<organism evidence="1">
    <name type="scientific">Arundo donax</name>
    <name type="common">Giant reed</name>
    <name type="synonym">Donax arundinaceus</name>
    <dbReference type="NCBI Taxonomy" id="35708"/>
    <lineage>
        <taxon>Eukaryota</taxon>
        <taxon>Viridiplantae</taxon>
        <taxon>Streptophyta</taxon>
        <taxon>Embryophyta</taxon>
        <taxon>Tracheophyta</taxon>
        <taxon>Spermatophyta</taxon>
        <taxon>Magnoliopsida</taxon>
        <taxon>Liliopsida</taxon>
        <taxon>Poales</taxon>
        <taxon>Poaceae</taxon>
        <taxon>PACMAD clade</taxon>
        <taxon>Arundinoideae</taxon>
        <taxon>Arundineae</taxon>
        <taxon>Arundo</taxon>
    </lineage>
</organism>
<reference evidence="1" key="1">
    <citation type="submission" date="2014-09" db="EMBL/GenBank/DDBJ databases">
        <authorList>
            <person name="Magalhaes I.L.F."/>
            <person name="Oliveira U."/>
            <person name="Santos F.R."/>
            <person name="Vidigal T.H.D.A."/>
            <person name="Brescovit A.D."/>
            <person name="Santos A.J."/>
        </authorList>
    </citation>
    <scope>NUCLEOTIDE SEQUENCE</scope>
    <source>
        <tissue evidence="1">Shoot tissue taken approximately 20 cm above the soil surface</tissue>
    </source>
</reference>
<sequence>MGLQSLLQKILLLIMSNRINMRSRIISALSRSHQSTRLRHTLWCLVPRVLRLFLVFRLSRHLITIIQQMSIKINCGFNICIPPGERPSM</sequence>
<evidence type="ECO:0000313" key="1">
    <source>
        <dbReference type="EMBL" id="JAD83766.1"/>
    </source>
</evidence>